<keyword evidence="2" id="KW-1185">Reference proteome</keyword>
<proteinExistence type="predicted"/>
<organism evidence="1 2">
    <name type="scientific">Irpex rosettiformis</name>
    <dbReference type="NCBI Taxonomy" id="378272"/>
    <lineage>
        <taxon>Eukaryota</taxon>
        <taxon>Fungi</taxon>
        <taxon>Dikarya</taxon>
        <taxon>Basidiomycota</taxon>
        <taxon>Agaricomycotina</taxon>
        <taxon>Agaricomycetes</taxon>
        <taxon>Polyporales</taxon>
        <taxon>Irpicaceae</taxon>
        <taxon>Irpex</taxon>
    </lineage>
</organism>
<dbReference type="Proteomes" id="UP001055072">
    <property type="component" value="Unassembled WGS sequence"/>
</dbReference>
<name>A0ACB8UEE7_9APHY</name>
<sequence length="125" mass="14128">MGGAHPILHILYVCVLFLVLCCEKHMLGIFLAACEMWQASVQACKGWLALAGRGWKINNFYRRLEAEEEVWSELFSRVFPVFVVSFQGASGRYRDETSWNAVMTRDDEKVVWAGDACCGPPEVAH</sequence>
<evidence type="ECO:0000313" key="2">
    <source>
        <dbReference type="Proteomes" id="UP001055072"/>
    </source>
</evidence>
<protein>
    <submittedName>
        <fullName evidence="1">Uncharacterized protein</fullName>
    </submittedName>
</protein>
<dbReference type="EMBL" id="MU274903">
    <property type="protein sequence ID" value="KAI0092629.1"/>
    <property type="molecule type" value="Genomic_DNA"/>
</dbReference>
<evidence type="ECO:0000313" key="1">
    <source>
        <dbReference type="EMBL" id="KAI0092629.1"/>
    </source>
</evidence>
<comment type="caution">
    <text evidence="1">The sequence shown here is derived from an EMBL/GenBank/DDBJ whole genome shotgun (WGS) entry which is preliminary data.</text>
</comment>
<reference evidence="1" key="1">
    <citation type="journal article" date="2021" name="Environ. Microbiol.">
        <title>Gene family expansions and transcriptome signatures uncover fungal adaptations to wood decay.</title>
        <authorList>
            <person name="Hage H."/>
            <person name="Miyauchi S."/>
            <person name="Viragh M."/>
            <person name="Drula E."/>
            <person name="Min B."/>
            <person name="Chaduli D."/>
            <person name="Navarro D."/>
            <person name="Favel A."/>
            <person name="Norest M."/>
            <person name="Lesage-Meessen L."/>
            <person name="Balint B."/>
            <person name="Merenyi Z."/>
            <person name="de Eugenio L."/>
            <person name="Morin E."/>
            <person name="Martinez A.T."/>
            <person name="Baldrian P."/>
            <person name="Stursova M."/>
            <person name="Martinez M.J."/>
            <person name="Novotny C."/>
            <person name="Magnuson J.K."/>
            <person name="Spatafora J.W."/>
            <person name="Maurice S."/>
            <person name="Pangilinan J."/>
            <person name="Andreopoulos W."/>
            <person name="LaButti K."/>
            <person name="Hundley H."/>
            <person name="Na H."/>
            <person name="Kuo A."/>
            <person name="Barry K."/>
            <person name="Lipzen A."/>
            <person name="Henrissat B."/>
            <person name="Riley R."/>
            <person name="Ahrendt S."/>
            <person name="Nagy L.G."/>
            <person name="Grigoriev I.V."/>
            <person name="Martin F."/>
            <person name="Rosso M.N."/>
        </authorList>
    </citation>
    <scope>NUCLEOTIDE SEQUENCE</scope>
    <source>
        <strain evidence="1">CBS 384.51</strain>
    </source>
</reference>
<gene>
    <name evidence="1" type="ORF">BDY19DRAFT_903414</name>
</gene>
<accession>A0ACB8UEE7</accession>